<evidence type="ECO:0000256" key="2">
    <source>
        <dbReference type="SAM" id="Phobius"/>
    </source>
</evidence>
<dbReference type="RefSeq" id="WP_183418502.1">
    <property type="nucleotide sequence ID" value="NZ_JACHXY010000001.1"/>
</dbReference>
<keyword evidence="3" id="KW-0732">Signal</keyword>
<feature type="chain" id="PRO_5031204547" description="LPXTG-motif cell wall anchor domain-containing protein" evidence="3">
    <location>
        <begin position="33"/>
        <end position="362"/>
    </location>
</feature>
<protein>
    <recommendedName>
        <fullName evidence="6">LPXTG-motif cell wall anchor domain-containing protein</fullName>
    </recommendedName>
</protein>
<keyword evidence="2" id="KW-0812">Transmembrane</keyword>
<evidence type="ECO:0000256" key="1">
    <source>
        <dbReference type="SAM" id="MobiDB-lite"/>
    </source>
</evidence>
<reference evidence="4 5" key="1">
    <citation type="submission" date="2020-08" db="EMBL/GenBank/DDBJ databases">
        <title>Genomic Encyclopedia of Type Strains, Phase III (KMG-III): the genomes of soil and plant-associated and newly described type strains.</title>
        <authorList>
            <person name="Whitman W."/>
        </authorList>
    </citation>
    <scope>NUCLEOTIDE SEQUENCE [LARGE SCALE GENOMIC DNA]</scope>
    <source>
        <strain evidence="4 5">CECT 8356</strain>
    </source>
</reference>
<evidence type="ECO:0000313" key="4">
    <source>
        <dbReference type="EMBL" id="MBB3157019.1"/>
    </source>
</evidence>
<feature type="region of interest" description="Disordered" evidence="1">
    <location>
        <begin position="301"/>
        <end position="320"/>
    </location>
</feature>
<evidence type="ECO:0008006" key="6">
    <source>
        <dbReference type="Google" id="ProtNLM"/>
    </source>
</evidence>
<gene>
    <name evidence="4" type="ORF">FHS07_000703</name>
</gene>
<comment type="caution">
    <text evidence="4">The sequence shown here is derived from an EMBL/GenBank/DDBJ whole genome shotgun (WGS) entry which is preliminary data.</text>
</comment>
<keyword evidence="2" id="KW-0472">Membrane</keyword>
<dbReference type="Proteomes" id="UP000543579">
    <property type="component" value="Unassembled WGS sequence"/>
</dbReference>
<accession>A0A7W5CGT4</accession>
<dbReference type="AlphaFoldDB" id="A0A7W5CGT4"/>
<name>A0A7W5CGT4_9MICO</name>
<proteinExistence type="predicted"/>
<organism evidence="4 5">
    <name type="scientific">Microbacterium proteolyticum</name>
    <dbReference type="NCBI Taxonomy" id="1572644"/>
    <lineage>
        <taxon>Bacteria</taxon>
        <taxon>Bacillati</taxon>
        <taxon>Actinomycetota</taxon>
        <taxon>Actinomycetes</taxon>
        <taxon>Micrococcales</taxon>
        <taxon>Microbacteriaceae</taxon>
        <taxon>Microbacterium</taxon>
    </lineage>
</organism>
<feature type="compositionally biased region" description="Polar residues" evidence="1">
    <location>
        <begin position="129"/>
        <end position="143"/>
    </location>
</feature>
<feature type="signal peptide" evidence="3">
    <location>
        <begin position="1"/>
        <end position="32"/>
    </location>
</feature>
<evidence type="ECO:0000313" key="5">
    <source>
        <dbReference type="Proteomes" id="UP000543579"/>
    </source>
</evidence>
<keyword evidence="2" id="KW-1133">Transmembrane helix</keyword>
<feature type="region of interest" description="Disordered" evidence="1">
    <location>
        <begin position="126"/>
        <end position="168"/>
    </location>
</feature>
<feature type="transmembrane region" description="Helical" evidence="2">
    <location>
        <begin position="334"/>
        <end position="353"/>
    </location>
</feature>
<sequence>MIRVGSRLLARSLAVSGGVILGSTLIAAPANALTVAPLPADVTVTRDGAETVSDVRWELPSDAAPGDVVTLSLPEHAGAVAGADWIASTGVSIGVVRLDGAGLAAIELNEAAADPAHRRGEVVVRSELDQSPPTIETSTSTADATLRPGEEPGPFYGAPDRSRGNKYGAWTDETETRARWVLESPSGPWDALDVVDRPGPGQRVDCAAGIRVRAAGETDPVTGYLVNPVEVAAERVTIACGDSEVSVRVEPVGAEIVEITLETILDVASTEVSNAADFSAERSLPGQATRTLWFEPRLTVAPSPSPTPTVPPVVETPKPHPALPDRLAETGTDAALPLGIGAVLLLAGAATAVHRRRGRRRA</sequence>
<dbReference type="EMBL" id="JACHXY010000001">
    <property type="protein sequence ID" value="MBB3157019.1"/>
    <property type="molecule type" value="Genomic_DNA"/>
</dbReference>
<evidence type="ECO:0000256" key="3">
    <source>
        <dbReference type="SAM" id="SignalP"/>
    </source>
</evidence>